<reference evidence="3 4" key="1">
    <citation type="journal article" date="2014" name="Genome Announc.">
        <title>Genome Sequence of a Promising Hydrogen-Producing Facultative Anaerobic Bacterium, Brevundimonas naejangsanensis Strain B1.</title>
        <authorList>
            <person name="Su H."/>
            <person name="Zhang T."/>
            <person name="Bao M."/>
            <person name="Jiang Y."/>
            <person name="Wang Y."/>
            <person name="Tan T."/>
        </authorList>
    </citation>
    <scope>NUCLEOTIDE SEQUENCE [LARGE SCALE GENOMIC DNA]</scope>
    <source>
        <strain evidence="3 4">B1</strain>
    </source>
</reference>
<evidence type="ECO:0000256" key="2">
    <source>
        <dbReference type="SAM" id="Phobius"/>
    </source>
</evidence>
<organism evidence="3 4">
    <name type="scientific">Brevundimonas naejangsanensis</name>
    <dbReference type="NCBI Taxonomy" id="588932"/>
    <lineage>
        <taxon>Bacteria</taxon>
        <taxon>Pseudomonadati</taxon>
        <taxon>Pseudomonadota</taxon>
        <taxon>Alphaproteobacteria</taxon>
        <taxon>Caulobacterales</taxon>
        <taxon>Caulobacteraceae</taxon>
        <taxon>Brevundimonas</taxon>
    </lineage>
</organism>
<dbReference type="EMBL" id="CP015614">
    <property type="protein sequence ID" value="ANF54990.1"/>
    <property type="molecule type" value="Genomic_DNA"/>
</dbReference>
<accession>A0A172Y6Z8</accession>
<feature type="region of interest" description="Disordered" evidence="1">
    <location>
        <begin position="140"/>
        <end position="177"/>
    </location>
</feature>
<keyword evidence="4" id="KW-1185">Reference proteome</keyword>
<feature type="transmembrane region" description="Helical" evidence="2">
    <location>
        <begin position="7"/>
        <end position="29"/>
    </location>
</feature>
<dbReference type="STRING" id="588932.DA69_09670"/>
<gene>
    <name evidence="3" type="ORF">DA69_09670</name>
</gene>
<evidence type="ECO:0000256" key="1">
    <source>
        <dbReference type="SAM" id="MobiDB-lite"/>
    </source>
</evidence>
<sequence length="177" mass="18550">MNKGLKIALAASVALNIFAVVGGGTAWVLSRKAQEQAAEGRRPGRSEPVWAVVEALPPAVRDQVKGELRASALEARPDFEDARAARREAIAMTASDGFDAVAVAALLERSRASEMRGRARLEAGAVETLGRLSAADRKALAPILSRHKSKARDKGAASETQHPAHKAGDAAGDQAAR</sequence>
<evidence type="ECO:0000313" key="4">
    <source>
        <dbReference type="Proteomes" id="UP000077603"/>
    </source>
</evidence>
<dbReference type="AlphaFoldDB" id="A0A172Y6Z8"/>
<evidence type="ECO:0000313" key="3">
    <source>
        <dbReference type="EMBL" id="ANF54990.1"/>
    </source>
</evidence>
<dbReference type="InterPro" id="IPR025961">
    <property type="entry name" value="Metal_resist"/>
</dbReference>
<keyword evidence="2" id="KW-0472">Membrane</keyword>
<keyword evidence="2" id="KW-0812">Transmembrane</keyword>
<dbReference type="OrthoDB" id="7206408at2"/>
<evidence type="ECO:0008006" key="5">
    <source>
        <dbReference type="Google" id="ProtNLM"/>
    </source>
</evidence>
<dbReference type="RefSeq" id="WP_025978518.1">
    <property type="nucleotide sequence ID" value="NZ_CP015614.1"/>
</dbReference>
<protein>
    <recommendedName>
        <fullName evidence="5">Periplasmic heavy metal sensor</fullName>
    </recommendedName>
</protein>
<name>A0A172Y6Z8_9CAUL</name>
<dbReference type="KEGG" id="bne:DA69_09670"/>
<dbReference type="eggNOG" id="COG5612">
    <property type="taxonomic scope" value="Bacteria"/>
</dbReference>
<dbReference type="Pfam" id="PF13801">
    <property type="entry name" value="Metal_resist"/>
    <property type="match status" value="1"/>
</dbReference>
<dbReference type="Proteomes" id="UP000077603">
    <property type="component" value="Chromosome"/>
</dbReference>
<keyword evidence="2" id="KW-1133">Transmembrane helix</keyword>
<proteinExistence type="predicted"/>